<dbReference type="GO" id="GO:0043204">
    <property type="term" value="C:perikaryon"/>
    <property type="evidence" value="ECO:0007669"/>
    <property type="project" value="TreeGrafter"/>
</dbReference>
<keyword evidence="5 7" id="KW-0408">Iron</keyword>
<keyword evidence="6" id="KW-0503">Monooxygenase</keyword>
<gene>
    <name evidence="10" type="ORF">DGYR_LOCUS2864</name>
</gene>
<dbReference type="GO" id="GO:0005737">
    <property type="term" value="C:cytoplasm"/>
    <property type="evidence" value="ECO:0007669"/>
    <property type="project" value="TreeGrafter"/>
</dbReference>
<comment type="cofactor">
    <cofactor evidence="1 8">
        <name>Fe(2+)</name>
        <dbReference type="ChEBI" id="CHEBI:29033"/>
    </cofactor>
</comment>
<evidence type="ECO:0000256" key="5">
    <source>
        <dbReference type="ARBA" id="ARBA00023004"/>
    </source>
</evidence>
<evidence type="ECO:0000256" key="1">
    <source>
        <dbReference type="ARBA" id="ARBA00001954"/>
    </source>
</evidence>
<comment type="similarity">
    <text evidence="2">Belongs to the biopterin-dependent aromatic amino acid hydroxylase family.</text>
</comment>
<feature type="binding site" evidence="7">
    <location>
        <position position="316"/>
    </location>
    <ligand>
        <name>Fe cation</name>
        <dbReference type="ChEBI" id="CHEBI:24875"/>
    </ligand>
</feature>
<dbReference type="InterPro" id="IPR036329">
    <property type="entry name" value="Aro-AA_hydroxylase_C_sf"/>
</dbReference>
<reference evidence="10 11" key="1">
    <citation type="submission" date="2020-08" db="EMBL/GenBank/DDBJ databases">
        <authorList>
            <person name="Hejnol A."/>
        </authorList>
    </citation>
    <scope>NUCLEOTIDE SEQUENCE [LARGE SCALE GENOMIC DNA]</scope>
</reference>
<evidence type="ECO:0000313" key="11">
    <source>
        <dbReference type="Proteomes" id="UP000549394"/>
    </source>
</evidence>
<dbReference type="Proteomes" id="UP000549394">
    <property type="component" value="Unassembled WGS sequence"/>
</dbReference>
<evidence type="ECO:0000313" key="10">
    <source>
        <dbReference type="EMBL" id="CAD5113968.1"/>
    </source>
</evidence>
<proteinExistence type="inferred from homology"/>
<dbReference type="PROSITE" id="PS00367">
    <property type="entry name" value="BH4_AAA_HYDROXYL_1"/>
    <property type="match status" value="1"/>
</dbReference>
<evidence type="ECO:0000256" key="7">
    <source>
        <dbReference type="PIRSR" id="PIRSR000336-1"/>
    </source>
</evidence>
<keyword evidence="11" id="KW-1185">Reference proteome</keyword>
<dbReference type="AlphaFoldDB" id="A0A7I8VE13"/>
<name>A0A7I8VE13_9ANNE</name>
<evidence type="ECO:0000256" key="8">
    <source>
        <dbReference type="PIRSR" id="PIRSR601273-2"/>
    </source>
</evidence>
<feature type="binding site" evidence="7">
    <location>
        <position position="361"/>
    </location>
    <ligand>
        <name>Fe cation</name>
        <dbReference type="ChEBI" id="CHEBI:24875"/>
    </ligand>
</feature>
<evidence type="ECO:0000256" key="2">
    <source>
        <dbReference type="ARBA" id="ARBA00009712"/>
    </source>
</evidence>
<dbReference type="GO" id="GO:0005506">
    <property type="term" value="F:iron ion binding"/>
    <property type="evidence" value="ECO:0007669"/>
    <property type="project" value="InterPro"/>
</dbReference>
<dbReference type="SUPFAM" id="SSF56534">
    <property type="entry name" value="Aromatic aminoacid monoxygenases, catalytic and oligomerization domains"/>
    <property type="match status" value="1"/>
</dbReference>
<dbReference type="PROSITE" id="PS51410">
    <property type="entry name" value="BH4_AAA_HYDROXYL_2"/>
    <property type="match status" value="1"/>
</dbReference>
<feature type="domain" description="Biopterin-dependent aromatic amino acid hydroxylase family profile" evidence="9">
    <location>
        <begin position="137"/>
        <end position="483"/>
    </location>
</feature>
<evidence type="ECO:0000259" key="9">
    <source>
        <dbReference type="PROSITE" id="PS51410"/>
    </source>
</evidence>
<dbReference type="GO" id="GO:0004511">
    <property type="term" value="F:tyrosine 3-monooxygenase activity"/>
    <property type="evidence" value="ECO:0007669"/>
    <property type="project" value="TreeGrafter"/>
</dbReference>
<dbReference type="Gene3D" id="1.10.800.10">
    <property type="entry name" value="Aromatic amino acid hydroxylase"/>
    <property type="match status" value="1"/>
</dbReference>
<dbReference type="PANTHER" id="PTHR11473:SF15">
    <property type="entry name" value="TYROSINE 3-MONOOXYGENASE"/>
    <property type="match status" value="1"/>
</dbReference>
<sequence length="488" mass="56537">MDTDAETAARRLAFQKGYSQEHGSWKHRSLIEDAKFDTVTNAEFEKLEKPDDDKKIIENTVPLSFIVTLFDISHVWRILSEIEKLSQVRLEHIESRSNNKKDRKADVFFGMVCTEGHSDSIIKLINSLPEICKLKIIEDDGPDKHIYKDIWIPTHISDLDKCNHLLTKYDPDLDFNHPGFSDKVYRNRRQHIADLAFNYKHGEIIPDVEYSENENRTWFHVYSMLKKLYPTHACKQFNRAFAKLEAEKVYSQTEVPQLRKVSEFLQRLSGFQLRPVAGLLSARDFLASLAFRVFQCTQYVRHHSAPEHTVEPDCVHELLGHVPMLADPYFAEFSQEIGLASLGASDEDIEKFATLYWFTVEFGLCKEKGEIRAYGAGLLSAFGELEHALSDVPERRPFDPDTTSIQPYQDQDYQPLYFVAESFETMMEKLRQYSSQIKRPYEVRYDPYTQSVKLLNNSEAISETVQSMKADLTHLQHAIRRIHSISIA</sequence>
<dbReference type="InterPro" id="IPR019773">
    <property type="entry name" value="Tyrosine_3-monooxygenase-like"/>
</dbReference>
<accession>A0A7I8VE13</accession>
<organism evidence="10 11">
    <name type="scientific">Dimorphilus gyrociliatus</name>
    <dbReference type="NCBI Taxonomy" id="2664684"/>
    <lineage>
        <taxon>Eukaryota</taxon>
        <taxon>Metazoa</taxon>
        <taxon>Spiralia</taxon>
        <taxon>Lophotrochozoa</taxon>
        <taxon>Annelida</taxon>
        <taxon>Polychaeta</taxon>
        <taxon>Polychaeta incertae sedis</taxon>
        <taxon>Dinophilidae</taxon>
        <taxon>Dimorphilus</taxon>
    </lineage>
</organism>
<dbReference type="PIRSF" id="PIRSF000336">
    <property type="entry name" value="TH"/>
    <property type="match status" value="1"/>
</dbReference>
<dbReference type="Pfam" id="PF00351">
    <property type="entry name" value="Biopterin_H"/>
    <property type="match status" value="1"/>
</dbReference>
<dbReference type="OrthoDB" id="983542at2759"/>
<comment type="caution">
    <text evidence="10">The sequence shown here is derived from an EMBL/GenBank/DDBJ whole genome shotgun (WGS) entry which is preliminary data.</text>
</comment>
<dbReference type="InterPro" id="IPR018301">
    <property type="entry name" value="ArAA_hydroxylase_Fe/CU_BS"/>
</dbReference>
<protein>
    <submittedName>
        <fullName evidence="10">DgyrCDS3132</fullName>
    </submittedName>
</protein>
<dbReference type="PANTHER" id="PTHR11473">
    <property type="entry name" value="AROMATIC AMINO ACID HYDROXYLASE"/>
    <property type="match status" value="1"/>
</dbReference>
<dbReference type="EMBL" id="CAJFCJ010000004">
    <property type="protein sequence ID" value="CAD5113968.1"/>
    <property type="molecule type" value="Genomic_DNA"/>
</dbReference>
<dbReference type="InterPro" id="IPR019774">
    <property type="entry name" value="Aromatic-AA_hydroxylase_C"/>
</dbReference>
<dbReference type="GO" id="GO:0009072">
    <property type="term" value="P:aromatic amino acid metabolic process"/>
    <property type="evidence" value="ECO:0007669"/>
    <property type="project" value="InterPro"/>
</dbReference>
<dbReference type="FunFam" id="1.10.800.10:FF:000004">
    <property type="entry name" value="Tyrosine 3-monooxygenase"/>
    <property type="match status" value="1"/>
</dbReference>
<evidence type="ECO:0000256" key="4">
    <source>
        <dbReference type="ARBA" id="ARBA00023002"/>
    </source>
</evidence>
<keyword evidence="4" id="KW-0560">Oxidoreductase</keyword>
<dbReference type="GO" id="GO:0030424">
    <property type="term" value="C:axon"/>
    <property type="evidence" value="ECO:0007669"/>
    <property type="project" value="TreeGrafter"/>
</dbReference>
<keyword evidence="3 7" id="KW-0479">Metal-binding</keyword>
<dbReference type="InterPro" id="IPR001273">
    <property type="entry name" value="ArAA_hydroxylase"/>
</dbReference>
<evidence type="ECO:0000256" key="3">
    <source>
        <dbReference type="ARBA" id="ARBA00022723"/>
    </source>
</evidence>
<evidence type="ECO:0000256" key="6">
    <source>
        <dbReference type="ARBA" id="ARBA00023033"/>
    </source>
</evidence>
<dbReference type="InterPro" id="IPR036951">
    <property type="entry name" value="ArAA_hydroxylase_sf"/>
</dbReference>
<feature type="binding site" evidence="7">
    <location>
        <position position="321"/>
    </location>
    <ligand>
        <name>Fe cation</name>
        <dbReference type="ChEBI" id="CHEBI:24875"/>
    </ligand>
</feature>
<dbReference type="GO" id="GO:0046189">
    <property type="term" value="P:phenol-containing compound biosynthetic process"/>
    <property type="evidence" value="ECO:0007669"/>
    <property type="project" value="UniProtKB-ARBA"/>
</dbReference>
<dbReference type="PRINTS" id="PR00372">
    <property type="entry name" value="FYWHYDRXLASE"/>
</dbReference>